<keyword evidence="2" id="KW-1185">Reference proteome</keyword>
<accession>A0A195BHS3</accession>
<evidence type="ECO:0000313" key="2">
    <source>
        <dbReference type="Proteomes" id="UP000078540"/>
    </source>
</evidence>
<dbReference type="EMBL" id="KQ976480">
    <property type="protein sequence ID" value="KYM83738.1"/>
    <property type="molecule type" value="Genomic_DNA"/>
</dbReference>
<sequence>MDKFLNKFSRFIYALKPHHFIAKQQVYQPRRRAFGGDTLVQMDFSENYAFIAQDAAQFFHYNNDQCTVHPIVYYYRDDQLQLKYKDLVVLSDSLLHDTSAKATCFVKTVIYTDGVAQRYKNRFQFANLMMKVEEDFGLKAKWHFHVTAHGKVHATVLM</sequence>
<dbReference type="STRING" id="520822.A0A195BHS3"/>
<dbReference type="AlphaFoldDB" id="A0A195BHS3"/>
<evidence type="ECO:0000313" key="1">
    <source>
        <dbReference type="EMBL" id="KYM83738.1"/>
    </source>
</evidence>
<protein>
    <submittedName>
        <fullName evidence="1">Uncharacterized protein</fullName>
    </submittedName>
</protein>
<gene>
    <name evidence="1" type="ORF">ALC53_05784</name>
</gene>
<proteinExistence type="predicted"/>
<dbReference type="PANTHER" id="PTHR46601">
    <property type="entry name" value="ULP_PROTEASE DOMAIN-CONTAINING PROTEIN"/>
    <property type="match status" value="1"/>
</dbReference>
<reference evidence="1 2" key="1">
    <citation type="submission" date="2015-09" db="EMBL/GenBank/DDBJ databases">
        <title>Atta colombica WGS genome.</title>
        <authorList>
            <person name="Nygaard S."/>
            <person name="Hu H."/>
            <person name="Boomsma J."/>
            <person name="Zhang G."/>
        </authorList>
    </citation>
    <scope>NUCLEOTIDE SEQUENCE [LARGE SCALE GENOMIC DNA]</scope>
    <source>
        <strain evidence="1">Treedump-2</strain>
        <tissue evidence="1">Whole body</tissue>
    </source>
</reference>
<dbReference type="PANTHER" id="PTHR46601:SF1">
    <property type="entry name" value="ADF-H DOMAIN-CONTAINING PROTEIN"/>
    <property type="match status" value="1"/>
</dbReference>
<organism evidence="1 2">
    <name type="scientific">Atta colombica</name>
    <dbReference type="NCBI Taxonomy" id="520822"/>
    <lineage>
        <taxon>Eukaryota</taxon>
        <taxon>Metazoa</taxon>
        <taxon>Ecdysozoa</taxon>
        <taxon>Arthropoda</taxon>
        <taxon>Hexapoda</taxon>
        <taxon>Insecta</taxon>
        <taxon>Pterygota</taxon>
        <taxon>Neoptera</taxon>
        <taxon>Endopterygota</taxon>
        <taxon>Hymenoptera</taxon>
        <taxon>Apocrita</taxon>
        <taxon>Aculeata</taxon>
        <taxon>Formicoidea</taxon>
        <taxon>Formicidae</taxon>
        <taxon>Myrmicinae</taxon>
        <taxon>Atta</taxon>
    </lineage>
</organism>
<dbReference type="Proteomes" id="UP000078540">
    <property type="component" value="Unassembled WGS sequence"/>
</dbReference>
<name>A0A195BHS3_9HYME</name>